<reference evidence="2 3" key="1">
    <citation type="journal article" date="2018" name="Front. Microbiol.">
        <title>Genome-Wide Analysis of Corynespora cassiicola Leaf Fall Disease Putative Effectors.</title>
        <authorList>
            <person name="Lopez D."/>
            <person name="Ribeiro S."/>
            <person name="Label P."/>
            <person name="Fumanal B."/>
            <person name="Venisse J.S."/>
            <person name="Kohler A."/>
            <person name="de Oliveira R.R."/>
            <person name="Labutti K."/>
            <person name="Lipzen A."/>
            <person name="Lail K."/>
            <person name="Bauer D."/>
            <person name="Ohm R.A."/>
            <person name="Barry K.W."/>
            <person name="Spatafora J."/>
            <person name="Grigoriev I.V."/>
            <person name="Martin F.M."/>
            <person name="Pujade-Renaud V."/>
        </authorList>
    </citation>
    <scope>NUCLEOTIDE SEQUENCE [LARGE SCALE GENOMIC DNA]</scope>
    <source>
        <strain evidence="2 3">Philippines</strain>
    </source>
</reference>
<accession>A0A2T2NHE2</accession>
<protein>
    <recommendedName>
        <fullName evidence="4">BTB domain-containing protein</fullName>
    </recommendedName>
</protein>
<dbReference type="OrthoDB" id="3785924at2759"/>
<evidence type="ECO:0000313" key="3">
    <source>
        <dbReference type="Proteomes" id="UP000240883"/>
    </source>
</evidence>
<name>A0A2T2NHE2_CORCC</name>
<organism evidence="2 3">
    <name type="scientific">Corynespora cassiicola Philippines</name>
    <dbReference type="NCBI Taxonomy" id="1448308"/>
    <lineage>
        <taxon>Eukaryota</taxon>
        <taxon>Fungi</taxon>
        <taxon>Dikarya</taxon>
        <taxon>Ascomycota</taxon>
        <taxon>Pezizomycotina</taxon>
        <taxon>Dothideomycetes</taxon>
        <taxon>Pleosporomycetidae</taxon>
        <taxon>Pleosporales</taxon>
        <taxon>Corynesporascaceae</taxon>
        <taxon>Corynespora</taxon>
    </lineage>
</organism>
<evidence type="ECO:0000256" key="1">
    <source>
        <dbReference type="SAM" id="MobiDB-lite"/>
    </source>
</evidence>
<dbReference type="AlphaFoldDB" id="A0A2T2NHE2"/>
<gene>
    <name evidence="2" type="ORF">BS50DRAFT_635702</name>
</gene>
<dbReference type="EMBL" id="KZ678137">
    <property type="protein sequence ID" value="PSN64854.1"/>
    <property type="molecule type" value="Genomic_DNA"/>
</dbReference>
<evidence type="ECO:0000313" key="2">
    <source>
        <dbReference type="EMBL" id="PSN64854.1"/>
    </source>
</evidence>
<proteinExistence type="predicted"/>
<sequence>MATFTTVNMDILNVLPVNELIQPQKLLRGIEQRDLAPMSSGDPRGHLRSHGLHLLHTPLGRDFTIITASAVEYDVHASMLIGGPATLEHHAWGNPADTTNTRRVNPIETCIRLPDTAYFHPVIVSRIVNFLYTATYQVRDIAGPLTTLQHATHIPYAAPISTWTLNLSTALFHLHMIAAAEALAFPALRCVAVAKLADYLLRGGLVALPDLVAVIHGVFGRGRRKVVRDEDGKVGELVVVAVLKAEMWDWDKGGRAEAWVARETEGLGGFCGVYGRVRRESLEVVGSEEGKKRERNKARKKERKERKRKEREKEGWRFVLHEEGGEPMEM</sequence>
<feature type="compositionally biased region" description="Basic residues" evidence="1">
    <location>
        <begin position="293"/>
        <end position="310"/>
    </location>
</feature>
<feature type="region of interest" description="Disordered" evidence="1">
    <location>
        <begin position="285"/>
        <end position="312"/>
    </location>
</feature>
<evidence type="ECO:0008006" key="4">
    <source>
        <dbReference type="Google" id="ProtNLM"/>
    </source>
</evidence>
<dbReference type="Proteomes" id="UP000240883">
    <property type="component" value="Unassembled WGS sequence"/>
</dbReference>
<keyword evidence="3" id="KW-1185">Reference proteome</keyword>